<keyword evidence="5" id="KW-0040">ANK repeat</keyword>
<feature type="transmembrane region" description="Helical" evidence="8">
    <location>
        <begin position="42"/>
        <end position="60"/>
    </location>
</feature>
<dbReference type="Pfam" id="PF13962">
    <property type="entry name" value="PGG"/>
    <property type="match status" value="1"/>
</dbReference>
<dbReference type="PANTHER" id="PTHR24186">
    <property type="entry name" value="PROTEIN PHOSPHATASE 1 REGULATORY SUBUNIT"/>
    <property type="match status" value="1"/>
</dbReference>
<proteinExistence type="predicted"/>
<evidence type="ECO:0000256" key="2">
    <source>
        <dbReference type="ARBA" id="ARBA00022692"/>
    </source>
</evidence>
<dbReference type="PANTHER" id="PTHR24186:SF56">
    <property type="entry name" value="PGG DOMAIN-CONTAINING PROTEIN"/>
    <property type="match status" value="1"/>
</dbReference>
<accession>A0AAW1VRZ1</accession>
<evidence type="ECO:0000259" key="9">
    <source>
        <dbReference type="Pfam" id="PF13962"/>
    </source>
</evidence>
<dbReference type="AlphaFoldDB" id="A0AAW1VRZ1"/>
<dbReference type="InterPro" id="IPR026961">
    <property type="entry name" value="PGG_dom"/>
</dbReference>
<comment type="caution">
    <text evidence="10">The sequence shown here is derived from an EMBL/GenBank/DDBJ whole genome shotgun (WGS) entry which is preliminary data.</text>
</comment>
<dbReference type="Proteomes" id="UP001457282">
    <property type="component" value="Unassembled WGS sequence"/>
</dbReference>
<evidence type="ECO:0000256" key="4">
    <source>
        <dbReference type="ARBA" id="ARBA00022989"/>
    </source>
</evidence>
<gene>
    <name evidence="10" type="ORF">M0R45_035047</name>
</gene>
<evidence type="ECO:0000256" key="3">
    <source>
        <dbReference type="ARBA" id="ARBA00022737"/>
    </source>
</evidence>
<protein>
    <recommendedName>
        <fullName evidence="9">PGG domain-containing protein</fullName>
    </recommendedName>
</protein>
<evidence type="ECO:0000256" key="8">
    <source>
        <dbReference type="SAM" id="Phobius"/>
    </source>
</evidence>
<reference evidence="10 11" key="1">
    <citation type="journal article" date="2023" name="G3 (Bethesda)">
        <title>A chromosome-length genome assembly and annotation of blackberry (Rubus argutus, cv. 'Hillquist').</title>
        <authorList>
            <person name="Bruna T."/>
            <person name="Aryal R."/>
            <person name="Dudchenko O."/>
            <person name="Sargent D.J."/>
            <person name="Mead D."/>
            <person name="Buti M."/>
            <person name="Cavallini A."/>
            <person name="Hytonen T."/>
            <person name="Andres J."/>
            <person name="Pham M."/>
            <person name="Weisz D."/>
            <person name="Mascagni F."/>
            <person name="Usai G."/>
            <person name="Natali L."/>
            <person name="Bassil N."/>
            <person name="Fernandez G.E."/>
            <person name="Lomsadze A."/>
            <person name="Armour M."/>
            <person name="Olukolu B."/>
            <person name="Poorten T."/>
            <person name="Britton C."/>
            <person name="Davik J."/>
            <person name="Ashrafi H."/>
            <person name="Aiden E.L."/>
            <person name="Borodovsky M."/>
            <person name="Worthington M."/>
        </authorList>
    </citation>
    <scope>NUCLEOTIDE SEQUENCE [LARGE SCALE GENOMIC DNA]</scope>
    <source>
        <strain evidence="10">PI 553951</strain>
    </source>
</reference>
<keyword evidence="4 8" id="KW-1133">Transmembrane helix</keyword>
<feature type="compositionally biased region" description="Basic and acidic residues" evidence="7">
    <location>
        <begin position="1"/>
        <end position="18"/>
    </location>
</feature>
<evidence type="ECO:0000256" key="7">
    <source>
        <dbReference type="SAM" id="MobiDB-lite"/>
    </source>
</evidence>
<sequence length="90" mass="9839">MASPPEKPENSENPEKSENSGWNWLTSFKYDKKNDKPGDIRNVLLVVAALITAVTFQAGVNPPGGVWQDNNGHTAGRAIYTNHKAPFLCS</sequence>
<keyword evidence="11" id="KW-1185">Reference proteome</keyword>
<evidence type="ECO:0000256" key="1">
    <source>
        <dbReference type="ARBA" id="ARBA00004141"/>
    </source>
</evidence>
<dbReference type="GO" id="GO:0005886">
    <property type="term" value="C:plasma membrane"/>
    <property type="evidence" value="ECO:0007669"/>
    <property type="project" value="TreeGrafter"/>
</dbReference>
<name>A0AAW1VRZ1_RUBAR</name>
<organism evidence="10 11">
    <name type="scientific">Rubus argutus</name>
    <name type="common">Southern blackberry</name>
    <dbReference type="NCBI Taxonomy" id="59490"/>
    <lineage>
        <taxon>Eukaryota</taxon>
        <taxon>Viridiplantae</taxon>
        <taxon>Streptophyta</taxon>
        <taxon>Embryophyta</taxon>
        <taxon>Tracheophyta</taxon>
        <taxon>Spermatophyta</taxon>
        <taxon>Magnoliopsida</taxon>
        <taxon>eudicotyledons</taxon>
        <taxon>Gunneridae</taxon>
        <taxon>Pentapetalae</taxon>
        <taxon>rosids</taxon>
        <taxon>fabids</taxon>
        <taxon>Rosales</taxon>
        <taxon>Rosaceae</taxon>
        <taxon>Rosoideae</taxon>
        <taxon>Rosoideae incertae sedis</taxon>
        <taxon>Rubus</taxon>
    </lineage>
</organism>
<evidence type="ECO:0000313" key="11">
    <source>
        <dbReference type="Proteomes" id="UP001457282"/>
    </source>
</evidence>
<keyword evidence="2 8" id="KW-0812">Transmembrane</keyword>
<comment type="subcellular location">
    <subcellularLocation>
        <location evidence="1">Membrane</location>
        <topology evidence="1">Multi-pass membrane protein</topology>
    </subcellularLocation>
</comment>
<evidence type="ECO:0000313" key="10">
    <source>
        <dbReference type="EMBL" id="KAK9911124.1"/>
    </source>
</evidence>
<dbReference type="EMBL" id="JBEDUW010000007">
    <property type="protein sequence ID" value="KAK9911124.1"/>
    <property type="molecule type" value="Genomic_DNA"/>
</dbReference>
<feature type="domain" description="PGG" evidence="9">
    <location>
        <begin position="39"/>
        <end position="86"/>
    </location>
</feature>
<keyword evidence="6 8" id="KW-0472">Membrane</keyword>
<keyword evidence="3" id="KW-0677">Repeat</keyword>
<feature type="region of interest" description="Disordered" evidence="7">
    <location>
        <begin position="1"/>
        <end position="22"/>
    </location>
</feature>
<evidence type="ECO:0000256" key="6">
    <source>
        <dbReference type="ARBA" id="ARBA00023136"/>
    </source>
</evidence>
<evidence type="ECO:0000256" key="5">
    <source>
        <dbReference type="ARBA" id="ARBA00023043"/>
    </source>
</evidence>